<evidence type="ECO:0000313" key="1">
    <source>
        <dbReference type="EMBL" id="KAJ8298228.1"/>
    </source>
</evidence>
<gene>
    <name evidence="1" type="ORF">KUTeg_024759</name>
</gene>
<reference evidence="1 2" key="1">
    <citation type="submission" date="2022-12" db="EMBL/GenBank/DDBJ databases">
        <title>Chromosome-level genome of Tegillarca granosa.</title>
        <authorList>
            <person name="Kim J."/>
        </authorList>
    </citation>
    <scope>NUCLEOTIDE SEQUENCE [LARGE SCALE GENOMIC DNA]</scope>
    <source>
        <strain evidence="1">Teg-2019</strain>
        <tissue evidence="1">Adductor muscle</tissue>
    </source>
</reference>
<accession>A0ABQ9E4I6</accession>
<name>A0ABQ9E4I6_TEGGR</name>
<dbReference type="Proteomes" id="UP001217089">
    <property type="component" value="Unassembled WGS sequence"/>
</dbReference>
<evidence type="ECO:0000313" key="2">
    <source>
        <dbReference type="Proteomes" id="UP001217089"/>
    </source>
</evidence>
<proteinExistence type="predicted"/>
<keyword evidence="2" id="KW-1185">Reference proteome</keyword>
<sequence length="206" mass="24274">MSQVDDLSMTPSLYFRIFSASYYRIGSFFSNHNNFKKSTLNINPDDMFIYNVLNFKYPGINSLQYFIFYVWLNQRYFTFCIYQGGATECKEIQNSIKIILFEKILVTIGKRVRLMSRDQQLLDPKINTLIYSRTRMTSCRRQGIVNSVTWPEEEAEEGTVMKVLCVNTFLYKIQRKLVQFSVSEGFIFKITIFAVQGLKIFDSNKY</sequence>
<dbReference type="EMBL" id="JARBDR010000923">
    <property type="protein sequence ID" value="KAJ8298228.1"/>
    <property type="molecule type" value="Genomic_DNA"/>
</dbReference>
<comment type="caution">
    <text evidence="1">The sequence shown here is derived from an EMBL/GenBank/DDBJ whole genome shotgun (WGS) entry which is preliminary data.</text>
</comment>
<protein>
    <submittedName>
        <fullName evidence="1">Uncharacterized protein</fullName>
    </submittedName>
</protein>
<organism evidence="1 2">
    <name type="scientific">Tegillarca granosa</name>
    <name type="common">Malaysian cockle</name>
    <name type="synonym">Anadara granosa</name>
    <dbReference type="NCBI Taxonomy" id="220873"/>
    <lineage>
        <taxon>Eukaryota</taxon>
        <taxon>Metazoa</taxon>
        <taxon>Spiralia</taxon>
        <taxon>Lophotrochozoa</taxon>
        <taxon>Mollusca</taxon>
        <taxon>Bivalvia</taxon>
        <taxon>Autobranchia</taxon>
        <taxon>Pteriomorphia</taxon>
        <taxon>Arcoida</taxon>
        <taxon>Arcoidea</taxon>
        <taxon>Arcidae</taxon>
        <taxon>Tegillarca</taxon>
    </lineage>
</organism>